<organism evidence="9 10">
    <name type="scientific">Acanthoscelides obtectus</name>
    <name type="common">Bean weevil</name>
    <name type="synonym">Bruchus obtectus</name>
    <dbReference type="NCBI Taxonomy" id="200917"/>
    <lineage>
        <taxon>Eukaryota</taxon>
        <taxon>Metazoa</taxon>
        <taxon>Ecdysozoa</taxon>
        <taxon>Arthropoda</taxon>
        <taxon>Hexapoda</taxon>
        <taxon>Insecta</taxon>
        <taxon>Pterygota</taxon>
        <taxon>Neoptera</taxon>
        <taxon>Endopterygota</taxon>
        <taxon>Coleoptera</taxon>
        <taxon>Polyphaga</taxon>
        <taxon>Cucujiformia</taxon>
        <taxon>Chrysomeloidea</taxon>
        <taxon>Chrysomelidae</taxon>
        <taxon>Bruchinae</taxon>
        <taxon>Bruchini</taxon>
        <taxon>Acanthoscelides</taxon>
    </lineage>
</organism>
<sequence>MWKPFATEDSAYLIKYWNNQNTIEIFLSNLKLLWIGNFTKESLSEMFEKLNPSIEVEDVASQVIQILDMIDQENTDTTIINSNRVLEMKVSSFLSQNIEYKVPVKLEFELILTEDEKFKELITIPMIQTINYLETQQKVLCSIISKKDRELEEYRLEKGVISRGDLVTEPLDLNVLKTSSDKLLLNTFQQSKSFIDHICQFHEMETPVTVLLPESLQEKSIKRKRKVYRGGTVTKYTSIYGGRPETMNIKIEQQIKTEKE</sequence>
<keyword evidence="10" id="KW-1185">Reference proteome</keyword>
<keyword evidence="3" id="KW-0238">DNA-binding</keyword>
<protein>
    <recommendedName>
        <fullName evidence="7">Non-homologous end-joining factor 1</fullName>
    </recommendedName>
</protein>
<dbReference type="Gene3D" id="1.10.287.450">
    <property type="entry name" value="Helix hairpin bin"/>
    <property type="match status" value="1"/>
</dbReference>
<keyword evidence="2" id="KW-0227">DNA damage</keyword>
<dbReference type="PANTHER" id="PTHR32235:SF1">
    <property type="entry name" value="NON-HOMOLOGOUS END-JOINING FACTOR 1"/>
    <property type="match status" value="1"/>
</dbReference>
<evidence type="ECO:0000256" key="3">
    <source>
        <dbReference type="ARBA" id="ARBA00023125"/>
    </source>
</evidence>
<evidence type="ECO:0000313" key="10">
    <source>
        <dbReference type="Proteomes" id="UP001152888"/>
    </source>
</evidence>
<evidence type="ECO:0000256" key="7">
    <source>
        <dbReference type="ARBA" id="ARBA00044529"/>
    </source>
</evidence>
<proteinExistence type="inferred from homology"/>
<dbReference type="GO" id="GO:0006303">
    <property type="term" value="P:double-strand break repair via nonhomologous end joining"/>
    <property type="evidence" value="ECO:0007669"/>
    <property type="project" value="TreeGrafter"/>
</dbReference>
<dbReference type="InterPro" id="IPR052287">
    <property type="entry name" value="NHEJ_factor"/>
</dbReference>
<dbReference type="Pfam" id="PF09302">
    <property type="entry name" value="XLF"/>
    <property type="match status" value="1"/>
</dbReference>
<reference evidence="9" key="1">
    <citation type="submission" date="2022-03" db="EMBL/GenBank/DDBJ databases">
        <authorList>
            <person name="Sayadi A."/>
        </authorList>
    </citation>
    <scope>NUCLEOTIDE SEQUENCE</scope>
</reference>
<dbReference type="Proteomes" id="UP001152888">
    <property type="component" value="Unassembled WGS sequence"/>
</dbReference>
<keyword evidence="5" id="KW-0539">Nucleus</keyword>
<feature type="domain" description="XLF-like N-terminal" evidence="8">
    <location>
        <begin position="1"/>
        <end position="105"/>
    </location>
</feature>
<dbReference type="GO" id="GO:0045027">
    <property type="term" value="F:DNA end binding"/>
    <property type="evidence" value="ECO:0007669"/>
    <property type="project" value="TreeGrafter"/>
</dbReference>
<dbReference type="AlphaFoldDB" id="A0A9P0KF75"/>
<accession>A0A9P0KF75</accession>
<evidence type="ECO:0000256" key="2">
    <source>
        <dbReference type="ARBA" id="ARBA00022763"/>
    </source>
</evidence>
<evidence type="ECO:0000256" key="6">
    <source>
        <dbReference type="ARBA" id="ARBA00025747"/>
    </source>
</evidence>
<dbReference type="PANTHER" id="PTHR32235">
    <property type="entry name" value="NON-HOMOLOGOUS END-JOINING FACTOR 1"/>
    <property type="match status" value="1"/>
</dbReference>
<name>A0A9P0KF75_ACAOB</name>
<comment type="caution">
    <text evidence="9">The sequence shown here is derived from an EMBL/GenBank/DDBJ whole genome shotgun (WGS) entry which is preliminary data.</text>
</comment>
<dbReference type="InterPro" id="IPR038051">
    <property type="entry name" value="XRCC4-like_N_sf"/>
</dbReference>
<evidence type="ECO:0000256" key="4">
    <source>
        <dbReference type="ARBA" id="ARBA00023204"/>
    </source>
</evidence>
<dbReference type="EMBL" id="CAKOFQ010006804">
    <property type="protein sequence ID" value="CAH1973003.1"/>
    <property type="molecule type" value="Genomic_DNA"/>
</dbReference>
<evidence type="ECO:0000256" key="1">
    <source>
        <dbReference type="ARBA" id="ARBA00004123"/>
    </source>
</evidence>
<comment type="similarity">
    <text evidence="6">Belongs to the XRCC4-XLF family. XLF subfamily.</text>
</comment>
<dbReference type="CDD" id="cd22285">
    <property type="entry name" value="HD_XLF_N"/>
    <property type="match status" value="1"/>
</dbReference>
<comment type="subcellular location">
    <subcellularLocation>
        <location evidence="1">Nucleus</location>
    </subcellularLocation>
</comment>
<evidence type="ECO:0000313" key="9">
    <source>
        <dbReference type="EMBL" id="CAH1973003.1"/>
    </source>
</evidence>
<gene>
    <name evidence="9" type="ORF">ACAOBT_LOCUS10313</name>
</gene>
<dbReference type="OrthoDB" id="2155935at2759"/>
<evidence type="ECO:0000256" key="5">
    <source>
        <dbReference type="ARBA" id="ARBA00023242"/>
    </source>
</evidence>
<dbReference type="InterPro" id="IPR015381">
    <property type="entry name" value="XLF-like_N"/>
</dbReference>
<dbReference type="GO" id="GO:0032807">
    <property type="term" value="C:DNA ligase IV complex"/>
    <property type="evidence" value="ECO:0007669"/>
    <property type="project" value="TreeGrafter"/>
</dbReference>
<evidence type="ECO:0000259" key="8">
    <source>
        <dbReference type="Pfam" id="PF09302"/>
    </source>
</evidence>
<keyword evidence="4" id="KW-0234">DNA repair</keyword>
<dbReference type="Gene3D" id="2.170.210.10">
    <property type="entry name" value="DNA double-strand break repair and VJ recombination XRCC4, N-terminal"/>
    <property type="match status" value="1"/>
</dbReference>